<reference evidence="2 3" key="1">
    <citation type="journal article" date="2020" name="FEMS Microbiol. Ecol.">
        <title>Temporal dynamics of bacterial communities during seed development and maturation.</title>
        <authorList>
            <person name="Chesneau G."/>
            <person name="Torres-Cortes G."/>
            <person name="Briand M."/>
            <person name="Darrasse A."/>
            <person name="Preveaux A."/>
            <person name="Marais C."/>
            <person name="Jacques M.A."/>
            <person name="Shade A."/>
            <person name="Barret M."/>
        </authorList>
    </citation>
    <scope>NUCLEOTIDE SEQUENCE [LARGE SCALE GENOMIC DNA]</scope>
    <source>
        <strain evidence="2 3">CFBP13599</strain>
    </source>
</reference>
<evidence type="ECO:0000259" key="1">
    <source>
        <dbReference type="Pfam" id="PF01425"/>
    </source>
</evidence>
<name>A0ABR9BU91_9PSED</name>
<dbReference type="PANTHER" id="PTHR42678">
    <property type="entry name" value="AMIDASE"/>
    <property type="match status" value="1"/>
</dbReference>
<dbReference type="SUPFAM" id="SSF75304">
    <property type="entry name" value="Amidase signature (AS) enzymes"/>
    <property type="match status" value="1"/>
</dbReference>
<accession>A0ABR9BU91</accession>
<dbReference type="Gene3D" id="3.90.1300.10">
    <property type="entry name" value="Amidase signature (AS) domain"/>
    <property type="match status" value="1"/>
</dbReference>
<dbReference type="EMBL" id="JACYWZ010000001">
    <property type="protein sequence ID" value="MBD8768638.1"/>
    <property type="molecule type" value="Genomic_DNA"/>
</dbReference>
<dbReference type="Proteomes" id="UP000620025">
    <property type="component" value="Unassembled WGS sequence"/>
</dbReference>
<sequence>MIEVTEVSIAQLRAALESGQTTAVELVQAYLERIAAYDGADTATALNAVVVPNPSALAEAEAADARRASGQTLGPLDGIPYTAKDSYLVKGLTAASGSPAFAGLVAQRDAFTVERLRAAGAICLGKTNMPPMANGGMQRGVYGRAESPYNAEFLTAPFASGSSNGAGTATAASFAAFGLAEETWSSGRGPASNNGLCAYTPSRGIISVRGNWPLTPTMDVVVPFARTMADLLEILDVVVADDPDTRGDLWRLQPWVPIPKVASVRPASYVQLAGSPAALAGKRFGVPRMYINADPLAGTAEQPGIGGPTGQRIHTRTSVIDLWQQARRALEAAGAEVVEVDFPLVSNCEGDRPGAPTVFNRGIVDPAFLHHELWDLTAWAFDDFLRANGDPALNRLVDVDGPLIFPHDPGTLPNREGDLAAGMDEYVKMAERGITPWDQIDTLADGLRALEHTRKIDLEDWMQALKLDAVVFPTVADVAPAKADVDPAAADIAWSNGVWVANGNLAIRHLGVPTVTVPMGLMADIGMPVGLTFAGRAYDDTQLLRLAAAFEATGQRRVIPPRTPPLQR</sequence>
<dbReference type="PANTHER" id="PTHR42678:SF11">
    <property type="entry name" value="AMIDASE FAMILY PROTEIN"/>
    <property type="match status" value="1"/>
</dbReference>
<dbReference type="GO" id="GO:0004040">
    <property type="term" value="F:amidase activity"/>
    <property type="evidence" value="ECO:0007669"/>
    <property type="project" value="UniProtKB-EC"/>
</dbReference>
<comment type="caution">
    <text evidence="2">The sequence shown here is derived from an EMBL/GenBank/DDBJ whole genome shotgun (WGS) entry which is preliminary data.</text>
</comment>
<dbReference type="EC" id="3.5.1.4" evidence="2"/>
<dbReference type="Pfam" id="PF01425">
    <property type="entry name" value="Amidase"/>
    <property type="match status" value="2"/>
</dbReference>
<organism evidence="2 3">
    <name type="scientific">Pseudomonas coleopterorum</name>
    <dbReference type="NCBI Taxonomy" id="1605838"/>
    <lineage>
        <taxon>Bacteria</taxon>
        <taxon>Pseudomonadati</taxon>
        <taxon>Pseudomonadota</taxon>
        <taxon>Gammaproteobacteria</taxon>
        <taxon>Pseudomonadales</taxon>
        <taxon>Pseudomonadaceae</taxon>
        <taxon>Pseudomonas</taxon>
    </lineage>
</organism>
<protein>
    <submittedName>
        <fullName evidence="2">Amidase</fullName>
        <ecNumber evidence="2">3.5.1.4</ecNumber>
    </submittedName>
</protein>
<dbReference type="RefSeq" id="WP_192065690.1">
    <property type="nucleotide sequence ID" value="NZ_JACYWY010000002.1"/>
</dbReference>
<gene>
    <name evidence="2" type="ORF">IFT38_03715</name>
</gene>
<proteinExistence type="predicted"/>
<dbReference type="InterPro" id="IPR023631">
    <property type="entry name" value="Amidase_dom"/>
</dbReference>
<evidence type="ECO:0000313" key="2">
    <source>
        <dbReference type="EMBL" id="MBD8768638.1"/>
    </source>
</evidence>
<dbReference type="NCBIfam" id="NF005127">
    <property type="entry name" value="PRK06565.1"/>
    <property type="match status" value="1"/>
</dbReference>
<keyword evidence="2" id="KW-0378">Hydrolase</keyword>
<feature type="domain" description="Amidase" evidence="1">
    <location>
        <begin position="460"/>
        <end position="544"/>
    </location>
</feature>
<evidence type="ECO:0000313" key="3">
    <source>
        <dbReference type="Proteomes" id="UP000620025"/>
    </source>
</evidence>
<feature type="domain" description="Amidase" evidence="1">
    <location>
        <begin position="25"/>
        <end position="246"/>
    </location>
</feature>
<dbReference type="InterPro" id="IPR036928">
    <property type="entry name" value="AS_sf"/>
</dbReference>
<keyword evidence="3" id="KW-1185">Reference proteome</keyword>